<dbReference type="AlphaFoldDB" id="A0A0F9DZI3"/>
<comment type="caution">
    <text evidence="1">The sequence shown here is derived from an EMBL/GenBank/DDBJ whole genome shotgun (WGS) entry which is preliminary data.</text>
</comment>
<organism evidence="1">
    <name type="scientific">marine sediment metagenome</name>
    <dbReference type="NCBI Taxonomy" id="412755"/>
    <lineage>
        <taxon>unclassified sequences</taxon>
        <taxon>metagenomes</taxon>
        <taxon>ecological metagenomes</taxon>
    </lineage>
</organism>
<protein>
    <submittedName>
        <fullName evidence="1">Uncharacterized protein</fullName>
    </submittedName>
</protein>
<accession>A0A0F9DZI3</accession>
<dbReference type="EMBL" id="LAZR01039339">
    <property type="protein sequence ID" value="KKL17233.1"/>
    <property type="molecule type" value="Genomic_DNA"/>
</dbReference>
<proteinExistence type="predicted"/>
<evidence type="ECO:0000313" key="1">
    <source>
        <dbReference type="EMBL" id="KKL17233.1"/>
    </source>
</evidence>
<name>A0A0F9DZI3_9ZZZZ</name>
<gene>
    <name evidence="1" type="ORF">LCGC14_2487630</name>
</gene>
<reference evidence="1" key="1">
    <citation type="journal article" date="2015" name="Nature">
        <title>Complex archaea that bridge the gap between prokaryotes and eukaryotes.</title>
        <authorList>
            <person name="Spang A."/>
            <person name="Saw J.H."/>
            <person name="Jorgensen S.L."/>
            <person name="Zaremba-Niedzwiedzka K."/>
            <person name="Martijn J."/>
            <person name="Lind A.E."/>
            <person name="van Eijk R."/>
            <person name="Schleper C."/>
            <person name="Guy L."/>
            <person name="Ettema T.J."/>
        </authorList>
    </citation>
    <scope>NUCLEOTIDE SEQUENCE</scope>
</reference>
<sequence>MIDCVAWMLIRVCGLIQGKLASLLMPYAHDLQSKVKVIQWTESGLYLWNSTPESVPEAVYQKLIGQGRILLAIIVYDVVRLVLDLVLESGG</sequence>